<feature type="compositionally biased region" description="Gly residues" evidence="2">
    <location>
        <begin position="327"/>
        <end position="341"/>
    </location>
</feature>
<comment type="caution">
    <text evidence="4">The sequence shown here is derived from an EMBL/GenBank/DDBJ whole genome shotgun (WGS) entry which is preliminary data.</text>
</comment>
<comment type="subcellular location">
    <subcellularLocation>
        <location evidence="1">Membrane</location>
        <topology evidence="1">Multi-pass membrane protein</topology>
    </subcellularLocation>
</comment>
<feature type="compositionally biased region" description="Gly residues" evidence="2">
    <location>
        <begin position="502"/>
        <end position="513"/>
    </location>
</feature>
<evidence type="ECO:0000313" key="5">
    <source>
        <dbReference type="Proteomes" id="UP000650467"/>
    </source>
</evidence>
<feature type="region of interest" description="Disordered" evidence="2">
    <location>
        <begin position="377"/>
        <end position="445"/>
    </location>
</feature>
<dbReference type="PANTHER" id="PTHR33222">
    <property type="match status" value="1"/>
</dbReference>
<protein>
    <recommendedName>
        <fullName evidence="3">Cyanobacterial aminoacyl-tRNA synthetase CAAD domain-containing protein</fullName>
    </recommendedName>
</protein>
<feature type="region of interest" description="Disordered" evidence="2">
    <location>
        <begin position="63"/>
        <end position="152"/>
    </location>
</feature>
<dbReference type="GO" id="GO:0016020">
    <property type="term" value="C:membrane"/>
    <property type="evidence" value="ECO:0007669"/>
    <property type="project" value="UniProtKB-SubCell"/>
</dbReference>
<feature type="compositionally biased region" description="Basic and acidic residues" evidence="2">
    <location>
        <begin position="123"/>
        <end position="142"/>
    </location>
</feature>
<feature type="region of interest" description="Disordered" evidence="2">
    <location>
        <begin position="313"/>
        <end position="341"/>
    </location>
</feature>
<feature type="region of interest" description="Disordered" evidence="2">
    <location>
        <begin position="647"/>
        <end position="722"/>
    </location>
</feature>
<evidence type="ECO:0000256" key="2">
    <source>
        <dbReference type="SAM" id="MobiDB-lite"/>
    </source>
</evidence>
<dbReference type="AlphaFoldDB" id="A0A835VVQ8"/>
<evidence type="ECO:0000259" key="3">
    <source>
        <dbReference type="Pfam" id="PF14159"/>
    </source>
</evidence>
<proteinExistence type="predicted"/>
<feature type="compositionally biased region" description="Low complexity" evidence="2">
    <location>
        <begin position="399"/>
        <end position="408"/>
    </location>
</feature>
<keyword evidence="5" id="KW-1185">Reference proteome</keyword>
<reference evidence="4" key="1">
    <citation type="journal article" date="2020" name="bioRxiv">
        <title>Comparative genomics of Chlamydomonas.</title>
        <authorList>
            <person name="Craig R.J."/>
            <person name="Hasan A.R."/>
            <person name="Ness R.W."/>
            <person name="Keightley P.D."/>
        </authorList>
    </citation>
    <scope>NUCLEOTIDE SEQUENCE</scope>
    <source>
        <strain evidence="4">SAG 7.73</strain>
    </source>
</reference>
<dbReference type="InterPro" id="IPR033344">
    <property type="entry name" value="CURT1"/>
</dbReference>
<feature type="compositionally biased region" description="Basic and acidic residues" evidence="2">
    <location>
        <begin position="677"/>
        <end position="700"/>
    </location>
</feature>
<dbReference type="Pfam" id="PF14159">
    <property type="entry name" value="CAAD"/>
    <property type="match status" value="1"/>
</dbReference>
<accession>A0A835VVQ8</accession>
<feature type="compositionally biased region" description="Low complexity" evidence="2">
    <location>
        <begin position="560"/>
        <end position="589"/>
    </location>
</feature>
<organism evidence="4 5">
    <name type="scientific">Chlamydomonas incerta</name>
    <dbReference type="NCBI Taxonomy" id="51695"/>
    <lineage>
        <taxon>Eukaryota</taxon>
        <taxon>Viridiplantae</taxon>
        <taxon>Chlorophyta</taxon>
        <taxon>core chlorophytes</taxon>
        <taxon>Chlorophyceae</taxon>
        <taxon>CS clade</taxon>
        <taxon>Chlamydomonadales</taxon>
        <taxon>Chlamydomonadaceae</taxon>
        <taxon>Chlamydomonas</taxon>
    </lineage>
</organism>
<feature type="region of interest" description="Disordered" evidence="2">
    <location>
        <begin position="548"/>
        <end position="603"/>
    </location>
</feature>
<feature type="compositionally biased region" description="Basic and acidic residues" evidence="2">
    <location>
        <begin position="655"/>
        <end position="667"/>
    </location>
</feature>
<dbReference type="Proteomes" id="UP000650467">
    <property type="component" value="Unassembled WGS sequence"/>
</dbReference>
<evidence type="ECO:0000313" key="4">
    <source>
        <dbReference type="EMBL" id="KAG2427274.1"/>
    </source>
</evidence>
<name>A0A835VVQ8_CHLIN</name>
<feature type="compositionally biased region" description="Basic residues" evidence="2">
    <location>
        <begin position="377"/>
        <end position="398"/>
    </location>
</feature>
<evidence type="ECO:0000256" key="1">
    <source>
        <dbReference type="ARBA" id="ARBA00004141"/>
    </source>
</evidence>
<feature type="compositionally biased region" description="Low complexity" evidence="2">
    <location>
        <begin position="478"/>
        <end position="495"/>
    </location>
</feature>
<dbReference type="PANTHER" id="PTHR33222:SF4">
    <property type="entry name" value="PROTEIN CURVATURE THYLAKOID 1A, CHLOROPLASTIC"/>
    <property type="match status" value="1"/>
</dbReference>
<feature type="domain" description="Cyanobacterial aminoacyl-tRNA synthetase CAAD" evidence="3">
    <location>
        <begin position="202"/>
        <end position="277"/>
    </location>
</feature>
<feature type="region of interest" description="Disordered" evidence="2">
    <location>
        <begin position="466"/>
        <end position="513"/>
    </location>
</feature>
<feature type="compositionally biased region" description="Polar residues" evidence="2">
    <location>
        <begin position="467"/>
        <end position="477"/>
    </location>
</feature>
<dbReference type="EMBL" id="JAEHOC010000041">
    <property type="protein sequence ID" value="KAG2427274.1"/>
    <property type="molecule type" value="Genomic_DNA"/>
</dbReference>
<dbReference type="InterPro" id="IPR025564">
    <property type="entry name" value="CAAD_dom"/>
</dbReference>
<dbReference type="OrthoDB" id="551507at2759"/>
<gene>
    <name evidence="4" type="ORF">HXX76_012470</name>
</gene>
<sequence length="722" mass="74267">MTALCLAQAAAGPRCGGLLRGRKLSTAARPSLPLQLPRCPAPGAAAAAGGRASCVRVLAFRLGRDNKPSSPPSPSPDSASGTGLPQPPEVESIRDIDSMLGRRPKITGGDAEDDNSGSSSGNEAERAEEARVRREEAFREVLRPPPSGYREPTDEIMAQARAEADAEEVERAAAANNLLAALGSDPRTRDVARAAGRSLQGVQQWWAGVPDKRLVVAEVAALAVAAYLGAAVLGALERVPLLPQALEAVGLAYSSYFWWRFILFADGRAQLRAALGRAQARVAESVSDLADAAADSAAAAAAAGRDVRAVFASTSTADSDDHEDESGGGGGGGGGGAVRGGGWRGRGGAAMIAAGAAARAAATTARGVVEAIAARHHDQRHLQRHHSHHHLLNRHHSYSHSQSPSYRHSGGGGGASHPEQDAPEAAAARARARQGGGGGAGGEDSTQAYVQGLLQELDDRTARLHDTTSAVQPNRTSAPTTTPWATEEAAELQQQQRRDVNTGGGPATGGGRGGPPAVFALLLLSAGAAVGGHEGVLMARHRGPEEVEAMNGIPRPDDPQSAAGAGGSTDAADAADAVDAASLQAQARSPPTPTPRSPQEAEAAVMGLDPCLGWDTEACAATGHLRLDQPDMAKLEALAEQAARQARRATGFSRQVDRSLHALDRSRSASTEEGGLEGEHGRAAGALEREVMEELAKRPDAALPHPRSKRHPAMGEESGTGP</sequence>
<dbReference type="GO" id="GO:0009579">
    <property type="term" value="C:thylakoid"/>
    <property type="evidence" value="ECO:0007669"/>
    <property type="project" value="InterPro"/>
</dbReference>